<evidence type="ECO:0000256" key="10">
    <source>
        <dbReference type="ARBA" id="ARBA00031401"/>
    </source>
</evidence>
<evidence type="ECO:0000256" key="4">
    <source>
        <dbReference type="ARBA" id="ARBA00012949"/>
    </source>
</evidence>
<feature type="transmembrane region" description="Helical" evidence="12">
    <location>
        <begin position="72"/>
        <end position="95"/>
    </location>
</feature>
<organism evidence="13 14">
    <name type="scientific">Aciditerrimonas ferrireducens</name>
    <dbReference type="NCBI Taxonomy" id="667306"/>
    <lineage>
        <taxon>Bacteria</taxon>
        <taxon>Bacillati</taxon>
        <taxon>Actinomycetota</taxon>
        <taxon>Acidimicrobiia</taxon>
        <taxon>Acidimicrobiales</taxon>
        <taxon>Acidimicrobiaceae</taxon>
        <taxon>Aciditerrimonas</taxon>
    </lineage>
</organism>
<evidence type="ECO:0000313" key="13">
    <source>
        <dbReference type="EMBL" id="MFC0081303.1"/>
    </source>
</evidence>
<comment type="similarity">
    <text evidence="3">Belongs to the cytochrome c oxidase bacterial subunit CtaF family.</text>
</comment>
<dbReference type="EC" id="7.1.1.9" evidence="4"/>
<keyword evidence="8 12" id="KW-0472">Membrane</keyword>
<dbReference type="Pfam" id="PF12270">
    <property type="entry name" value="Cyt_c_ox_IV"/>
    <property type="match status" value="1"/>
</dbReference>
<feature type="transmembrane region" description="Helical" evidence="12">
    <location>
        <begin position="7"/>
        <end position="25"/>
    </location>
</feature>
<evidence type="ECO:0000256" key="5">
    <source>
        <dbReference type="ARBA" id="ARBA00022475"/>
    </source>
</evidence>
<protein>
    <recommendedName>
        <fullName evidence="4">cytochrome-c oxidase</fullName>
        <ecNumber evidence="4">7.1.1.9</ecNumber>
    </recommendedName>
    <alternativeName>
        <fullName evidence="10">Cytochrome aa3 subunit 4</fullName>
    </alternativeName>
    <alternativeName>
        <fullName evidence="9">Cytochrome c oxidase polypeptide IV</fullName>
    </alternativeName>
</protein>
<comment type="function">
    <text evidence="1">Part of cytochrome c oxidase, its function is unknown.</text>
</comment>
<evidence type="ECO:0000256" key="7">
    <source>
        <dbReference type="ARBA" id="ARBA00022989"/>
    </source>
</evidence>
<evidence type="ECO:0000256" key="6">
    <source>
        <dbReference type="ARBA" id="ARBA00022692"/>
    </source>
</evidence>
<keyword evidence="7 12" id="KW-1133">Transmembrane helix</keyword>
<evidence type="ECO:0000256" key="12">
    <source>
        <dbReference type="SAM" id="Phobius"/>
    </source>
</evidence>
<comment type="caution">
    <text evidence="13">The sequence shown here is derived from an EMBL/GenBank/DDBJ whole genome shotgun (WGS) entry which is preliminary data.</text>
</comment>
<evidence type="ECO:0000256" key="9">
    <source>
        <dbReference type="ARBA" id="ARBA00031366"/>
    </source>
</evidence>
<feature type="transmembrane region" description="Helical" evidence="12">
    <location>
        <begin position="31"/>
        <end position="51"/>
    </location>
</feature>
<name>A0ABV6C0S9_9ACTN</name>
<evidence type="ECO:0000256" key="2">
    <source>
        <dbReference type="ARBA" id="ARBA00004651"/>
    </source>
</evidence>
<evidence type="ECO:0000313" key="14">
    <source>
        <dbReference type="Proteomes" id="UP001589788"/>
    </source>
</evidence>
<gene>
    <name evidence="13" type="ORF">ACFFRE_03900</name>
</gene>
<sequence>MRVEARLLIGVAIFFAITGVGYWFWSYEDSGTAMLTGAVLLGVVPGSYYLWWSHRMKPRPEDRNDAAIKDGAGVVGAFPGSSIWPFVMGMGLFALVLAAVFGLWLLAPAFAAIFAAAIGYTRESRRGGTV</sequence>
<evidence type="ECO:0000256" key="11">
    <source>
        <dbReference type="ARBA" id="ARBA00047816"/>
    </source>
</evidence>
<keyword evidence="5" id="KW-1003">Cell membrane</keyword>
<evidence type="ECO:0000256" key="1">
    <source>
        <dbReference type="ARBA" id="ARBA00002536"/>
    </source>
</evidence>
<keyword evidence="14" id="KW-1185">Reference proteome</keyword>
<dbReference type="EMBL" id="JBHLYQ010000025">
    <property type="protein sequence ID" value="MFC0081303.1"/>
    <property type="molecule type" value="Genomic_DNA"/>
</dbReference>
<keyword evidence="6 12" id="KW-0812">Transmembrane</keyword>
<evidence type="ECO:0000256" key="8">
    <source>
        <dbReference type="ARBA" id="ARBA00023136"/>
    </source>
</evidence>
<evidence type="ECO:0000256" key="3">
    <source>
        <dbReference type="ARBA" id="ARBA00006870"/>
    </source>
</evidence>
<comment type="catalytic activity">
    <reaction evidence="11">
        <text>4 Fe(II)-[cytochrome c] + O2 + 8 H(+)(in) = 4 Fe(III)-[cytochrome c] + 2 H2O + 4 H(+)(out)</text>
        <dbReference type="Rhea" id="RHEA:11436"/>
        <dbReference type="Rhea" id="RHEA-COMP:10350"/>
        <dbReference type="Rhea" id="RHEA-COMP:14399"/>
        <dbReference type="ChEBI" id="CHEBI:15377"/>
        <dbReference type="ChEBI" id="CHEBI:15378"/>
        <dbReference type="ChEBI" id="CHEBI:15379"/>
        <dbReference type="ChEBI" id="CHEBI:29033"/>
        <dbReference type="ChEBI" id="CHEBI:29034"/>
        <dbReference type="EC" id="7.1.1.9"/>
    </reaction>
</comment>
<dbReference type="Proteomes" id="UP001589788">
    <property type="component" value="Unassembled WGS sequence"/>
</dbReference>
<feature type="transmembrane region" description="Helical" evidence="12">
    <location>
        <begin position="101"/>
        <end position="120"/>
    </location>
</feature>
<dbReference type="InterPro" id="IPR021050">
    <property type="entry name" value="Cyt_c_oxidase_su4_actinobac"/>
</dbReference>
<accession>A0ABV6C0S9</accession>
<comment type="subcellular location">
    <subcellularLocation>
        <location evidence="2">Cell membrane</location>
        <topology evidence="2">Multi-pass membrane protein</topology>
    </subcellularLocation>
</comment>
<dbReference type="RefSeq" id="WP_377788409.1">
    <property type="nucleotide sequence ID" value="NZ_JBHLYQ010000025.1"/>
</dbReference>
<proteinExistence type="inferred from homology"/>
<reference evidence="13 14" key="1">
    <citation type="submission" date="2024-09" db="EMBL/GenBank/DDBJ databases">
        <authorList>
            <person name="Sun Q."/>
            <person name="Mori K."/>
        </authorList>
    </citation>
    <scope>NUCLEOTIDE SEQUENCE [LARGE SCALE GENOMIC DNA]</scope>
    <source>
        <strain evidence="13 14">JCM 15389</strain>
    </source>
</reference>